<dbReference type="InterPro" id="IPR013103">
    <property type="entry name" value="RVT_2"/>
</dbReference>
<dbReference type="InParanoid" id="A0A061DLN2"/>
<accession>A0A061DLN2</accession>
<dbReference type="SUPFAM" id="SSF56672">
    <property type="entry name" value="DNA/RNA polymerases"/>
    <property type="match status" value="1"/>
</dbReference>
<evidence type="ECO:0000259" key="1">
    <source>
        <dbReference type="Pfam" id="PF07727"/>
    </source>
</evidence>
<dbReference type="PANTHER" id="PTHR11439:SF498">
    <property type="entry name" value="DNAK FAMILY PROTEIN"/>
    <property type="match status" value="1"/>
</dbReference>
<dbReference type="AlphaFoldDB" id="A0A061DLN2"/>
<dbReference type="HOGENOM" id="CLU_572949_0_0_1"/>
<dbReference type="Pfam" id="PF07727">
    <property type="entry name" value="RVT_2"/>
    <property type="match status" value="1"/>
</dbReference>
<feature type="domain" description="Reverse transcriptase Ty1/copia-type" evidence="1">
    <location>
        <begin position="70"/>
        <end position="228"/>
    </location>
</feature>
<dbReference type="CDD" id="cd09272">
    <property type="entry name" value="RNase_HI_RT_Ty1"/>
    <property type="match status" value="1"/>
</dbReference>
<sequence>MSQMNMLKQQVNRLMNLISENGLISNNVDSVTPTVDCDNANTSTAQEIKMLTRKSTRQKQPPKYLDAYYVDLPSQTNFVTLHHITKHMSSKQVKLKENGEIERYKTRLVAKGYNQIPGFDYQETFNPVAKYSTVKVFFALVATNGLSLSQSNVNNVFLNGDLDEEVYIEIPQGYVVQEECPKGSKLVYKLHKSLYGLKQASKKWNAKLTTSLLQFGFNQSLVDYSLFTMKTSIIDFVALLRLEIMDIIEGISISQRKYTLDFLEEHGMLGAKPISTPIDYNHKLQKSQNGELLADPTGYRQLIGNLLYLTFSRPDITYAVQILSQFVDKPGQKHLVATHRLKHLLSDFGIDHDDPIILYSDSQSAIHISKNPVYHERTKHIELDYHFIKEKVLTDIIIPLYISTDLQTADIFSKALLSKQFYKLLSKMSVHDIHTSS</sequence>
<organism evidence="2 3">
    <name type="scientific">Theobroma cacao</name>
    <name type="common">Cacao</name>
    <name type="synonym">Cocoa</name>
    <dbReference type="NCBI Taxonomy" id="3641"/>
    <lineage>
        <taxon>Eukaryota</taxon>
        <taxon>Viridiplantae</taxon>
        <taxon>Streptophyta</taxon>
        <taxon>Embryophyta</taxon>
        <taxon>Tracheophyta</taxon>
        <taxon>Spermatophyta</taxon>
        <taxon>Magnoliopsida</taxon>
        <taxon>eudicotyledons</taxon>
        <taxon>Gunneridae</taxon>
        <taxon>Pentapetalae</taxon>
        <taxon>rosids</taxon>
        <taxon>malvids</taxon>
        <taxon>Malvales</taxon>
        <taxon>Malvaceae</taxon>
        <taxon>Byttnerioideae</taxon>
        <taxon>Theobroma</taxon>
    </lineage>
</organism>
<keyword evidence="3" id="KW-1185">Reference proteome</keyword>
<dbReference type="InterPro" id="IPR043502">
    <property type="entry name" value="DNA/RNA_pol_sf"/>
</dbReference>
<dbReference type="EMBL" id="CM001879">
    <property type="protein sequence ID" value="EOX93605.1"/>
    <property type="molecule type" value="Genomic_DNA"/>
</dbReference>
<dbReference type="OMA" id="QHIRTDD"/>
<dbReference type="Gramene" id="EOX93605">
    <property type="protein sequence ID" value="EOX93605"/>
    <property type="gene ID" value="TCM_002484"/>
</dbReference>
<protein>
    <recommendedName>
        <fullName evidence="1">Reverse transcriptase Ty1/copia-type domain-containing protein</fullName>
    </recommendedName>
</protein>
<name>A0A061DLN2_THECC</name>
<gene>
    <name evidence="2" type="ORF">TCM_002484</name>
</gene>
<dbReference type="eggNOG" id="KOG0017">
    <property type="taxonomic scope" value="Eukaryota"/>
</dbReference>
<dbReference type="Proteomes" id="UP000026915">
    <property type="component" value="Chromosome 1"/>
</dbReference>
<dbReference type="PANTHER" id="PTHR11439">
    <property type="entry name" value="GAG-POL-RELATED RETROTRANSPOSON"/>
    <property type="match status" value="1"/>
</dbReference>
<evidence type="ECO:0000313" key="2">
    <source>
        <dbReference type="EMBL" id="EOX93605.1"/>
    </source>
</evidence>
<proteinExistence type="predicted"/>
<dbReference type="STRING" id="3641.A0A061DLN2"/>
<reference evidence="2 3" key="1">
    <citation type="journal article" date="2013" name="Genome Biol.">
        <title>The genome sequence of the most widely cultivated cacao type and its use to identify candidate genes regulating pod color.</title>
        <authorList>
            <person name="Motamayor J.C."/>
            <person name="Mockaitis K."/>
            <person name="Schmutz J."/>
            <person name="Haiminen N."/>
            <person name="Iii D.L."/>
            <person name="Cornejo O."/>
            <person name="Findley S.D."/>
            <person name="Zheng P."/>
            <person name="Utro F."/>
            <person name="Royaert S."/>
            <person name="Saski C."/>
            <person name="Jenkins J."/>
            <person name="Podicheti R."/>
            <person name="Zhao M."/>
            <person name="Scheffler B.E."/>
            <person name="Stack J.C."/>
            <person name="Feltus F.A."/>
            <person name="Mustiga G.M."/>
            <person name="Amores F."/>
            <person name="Phillips W."/>
            <person name="Marelli J.P."/>
            <person name="May G.D."/>
            <person name="Shapiro H."/>
            <person name="Ma J."/>
            <person name="Bustamante C.D."/>
            <person name="Schnell R.J."/>
            <person name="Main D."/>
            <person name="Gilbert D."/>
            <person name="Parida L."/>
            <person name="Kuhn D.N."/>
        </authorList>
    </citation>
    <scope>NUCLEOTIDE SEQUENCE [LARGE SCALE GENOMIC DNA]</scope>
    <source>
        <strain evidence="3">cv. Matina 1-6</strain>
    </source>
</reference>
<evidence type="ECO:0000313" key="3">
    <source>
        <dbReference type="Proteomes" id="UP000026915"/>
    </source>
</evidence>